<name>A0A167I129_9GAMM</name>
<evidence type="ECO:0008006" key="4">
    <source>
        <dbReference type="Google" id="ProtNLM"/>
    </source>
</evidence>
<evidence type="ECO:0000313" key="3">
    <source>
        <dbReference type="Proteomes" id="UP000076587"/>
    </source>
</evidence>
<organism evidence="2 3">
    <name type="scientific">Pseudoalteromonas luteoviolacea NCIMB 1942</name>
    <dbReference type="NCBI Taxonomy" id="1365253"/>
    <lineage>
        <taxon>Bacteria</taxon>
        <taxon>Pseudomonadati</taxon>
        <taxon>Pseudomonadota</taxon>
        <taxon>Gammaproteobacteria</taxon>
        <taxon>Alteromonadales</taxon>
        <taxon>Pseudoalteromonadaceae</taxon>
        <taxon>Pseudoalteromonas</taxon>
    </lineage>
</organism>
<evidence type="ECO:0000256" key="1">
    <source>
        <dbReference type="SAM" id="Phobius"/>
    </source>
</evidence>
<dbReference type="AlphaFoldDB" id="A0A167I129"/>
<feature type="transmembrane region" description="Helical" evidence="1">
    <location>
        <begin position="47"/>
        <end position="64"/>
    </location>
</feature>
<dbReference type="OrthoDB" id="6321142at2"/>
<comment type="caution">
    <text evidence="2">The sequence shown here is derived from an EMBL/GenBank/DDBJ whole genome shotgun (WGS) entry which is preliminary data.</text>
</comment>
<sequence>MTDPLKEHLAKLTLLSHQAATKQDIKHIASLIEKFSQSHSYQKKQPIVLGTLLFSAIIGTATFIDGSQESVSLTMGAVFIVSLLIFLTRSLQATSVGKEIFRKAIEIENELECQTFDGKKLWYELRKKFSVFNEGDEGQHITALYNSKTECGEAFSLFQFTYVEVKEEEETDSDGNTTKKTTRTTYHKYGLLSSIPNLSALSINAKFFKGKWNSASKKFNRMFRVRCESEMLPAKLFTPSVILEFEERFKALKAFEANNEEQCFVFSSKIMPSTFVKGSIKKTSEFIDSLESPPKIAELQTAKELISYINSKVNKNLKKVS</sequence>
<dbReference type="EMBL" id="AUXT01000002">
    <property type="protein sequence ID" value="KZN58777.1"/>
    <property type="molecule type" value="Genomic_DNA"/>
</dbReference>
<feature type="transmembrane region" description="Helical" evidence="1">
    <location>
        <begin position="70"/>
        <end position="88"/>
    </location>
</feature>
<gene>
    <name evidence="2" type="ORF">N482_04105</name>
</gene>
<reference evidence="2 3" key="1">
    <citation type="submission" date="2013-07" db="EMBL/GenBank/DDBJ databases">
        <title>Comparative Genomic and Metabolomic Analysis of Twelve Strains of Pseudoalteromonas luteoviolacea.</title>
        <authorList>
            <person name="Vynne N.G."/>
            <person name="Mansson M."/>
            <person name="Gram L."/>
        </authorList>
    </citation>
    <scope>NUCLEOTIDE SEQUENCE [LARGE SCALE GENOMIC DNA]</scope>
    <source>
        <strain evidence="2 3">NCIMB 1942</strain>
    </source>
</reference>
<evidence type="ECO:0000313" key="2">
    <source>
        <dbReference type="EMBL" id="KZN58777.1"/>
    </source>
</evidence>
<dbReference type="Proteomes" id="UP000076587">
    <property type="component" value="Unassembled WGS sequence"/>
</dbReference>
<keyword evidence="1" id="KW-1133">Transmembrane helix</keyword>
<dbReference type="PATRIC" id="fig|1365253.3.peg.94"/>
<keyword evidence="1" id="KW-0812">Transmembrane</keyword>
<protein>
    <recommendedName>
        <fullName evidence="4">DUF3137 domain-containing protein</fullName>
    </recommendedName>
</protein>
<dbReference type="RefSeq" id="WP_063375225.1">
    <property type="nucleotide sequence ID" value="NZ_AUXT01000002.1"/>
</dbReference>
<proteinExistence type="predicted"/>
<accession>A0A167I129</accession>
<keyword evidence="1" id="KW-0472">Membrane</keyword>